<dbReference type="PROSITE" id="PS00061">
    <property type="entry name" value="ADH_SHORT"/>
    <property type="match status" value="1"/>
</dbReference>
<keyword evidence="8" id="KW-1185">Reference proteome</keyword>
<evidence type="ECO:0000313" key="10">
    <source>
        <dbReference type="RefSeq" id="XP_033774830.1"/>
    </source>
</evidence>
<accession>A0A6P8P1E2</accession>
<evidence type="ECO:0000313" key="9">
    <source>
        <dbReference type="RefSeq" id="XP_033774829.1"/>
    </source>
</evidence>
<dbReference type="CTD" id="3292"/>
<feature type="binding site" evidence="6">
    <location>
        <position position="92"/>
    </location>
    <ligand>
        <name>NADP(+)</name>
        <dbReference type="ChEBI" id="CHEBI:58349"/>
    </ligand>
</feature>
<dbReference type="InterPro" id="IPR002347">
    <property type="entry name" value="SDR_fam"/>
</dbReference>
<dbReference type="GO" id="GO:0005829">
    <property type="term" value="C:cytosol"/>
    <property type="evidence" value="ECO:0007669"/>
    <property type="project" value="TreeGrafter"/>
</dbReference>
<name>A0A6P8P1E2_GEOSA</name>
<evidence type="ECO:0000256" key="1">
    <source>
        <dbReference type="ARBA" id="ARBA00006484"/>
    </source>
</evidence>
<comment type="similarity">
    <text evidence="1 4 7">Belongs to the short-chain dehydrogenases/reductases (SDR) family.</text>
</comment>
<dbReference type="PRINTS" id="PR00081">
    <property type="entry name" value="GDHRDH"/>
</dbReference>
<dbReference type="PANTHER" id="PTHR43391">
    <property type="entry name" value="RETINOL DEHYDROGENASE-RELATED"/>
    <property type="match status" value="1"/>
</dbReference>
<dbReference type="KEGG" id="gsh:117347694"/>
<dbReference type="GO" id="GO:0006703">
    <property type="term" value="P:estrogen biosynthetic process"/>
    <property type="evidence" value="ECO:0007669"/>
    <property type="project" value="InterPro"/>
</dbReference>
<dbReference type="PIRSF" id="PIRSF000095">
    <property type="entry name" value="17beta-HSD"/>
    <property type="match status" value="1"/>
</dbReference>
<keyword evidence="3" id="KW-0443">Lipid metabolism</keyword>
<dbReference type="InterPro" id="IPR036291">
    <property type="entry name" value="NAD(P)-bd_dom_sf"/>
</dbReference>
<dbReference type="Gene3D" id="3.40.50.720">
    <property type="entry name" value="NAD(P)-binding Rossmann-like Domain"/>
    <property type="match status" value="1"/>
</dbReference>
<dbReference type="InterPro" id="IPR020904">
    <property type="entry name" value="Sc_DH/Rdtase_CS"/>
</dbReference>
<evidence type="ECO:0000256" key="3">
    <source>
        <dbReference type="ARBA" id="ARBA00023098"/>
    </source>
</evidence>
<feature type="binding site" evidence="6">
    <location>
        <begin position="38"/>
        <end position="66"/>
    </location>
    <ligand>
        <name>NADP(+)</name>
        <dbReference type="ChEBI" id="CHEBI:58349"/>
    </ligand>
</feature>
<feature type="binding site" evidence="6">
    <location>
        <position position="169"/>
    </location>
    <ligand>
        <name>substrate</name>
    </ligand>
</feature>
<gene>
    <name evidence="9 10" type="primary">HSD17B1</name>
</gene>
<evidence type="ECO:0000313" key="8">
    <source>
        <dbReference type="Proteomes" id="UP000515159"/>
    </source>
</evidence>
<organism evidence="8 10">
    <name type="scientific">Geotrypetes seraphini</name>
    <name type="common">Gaboon caecilian</name>
    <name type="synonym">Caecilia seraphini</name>
    <dbReference type="NCBI Taxonomy" id="260995"/>
    <lineage>
        <taxon>Eukaryota</taxon>
        <taxon>Metazoa</taxon>
        <taxon>Chordata</taxon>
        <taxon>Craniata</taxon>
        <taxon>Vertebrata</taxon>
        <taxon>Euteleostomi</taxon>
        <taxon>Amphibia</taxon>
        <taxon>Gymnophiona</taxon>
        <taxon>Geotrypetes</taxon>
    </lineage>
</organism>
<protein>
    <submittedName>
        <fullName evidence="9 10">Estradiol 17-beta-dehydrogenase 1 isoform X1</fullName>
    </submittedName>
</protein>
<feature type="active site" description="Proton acceptor" evidence="5">
    <location>
        <position position="182"/>
    </location>
</feature>
<dbReference type="PRINTS" id="PR00080">
    <property type="entry name" value="SDRFAMILY"/>
</dbReference>
<dbReference type="Proteomes" id="UP000515159">
    <property type="component" value="Chromosome 13"/>
</dbReference>
<dbReference type="OrthoDB" id="47007at2759"/>
<dbReference type="Pfam" id="PF00106">
    <property type="entry name" value="adh_short"/>
    <property type="match status" value="1"/>
</dbReference>
<dbReference type="SUPFAM" id="SSF51735">
    <property type="entry name" value="NAD(P)-binding Rossmann-fold domains"/>
    <property type="match status" value="1"/>
</dbReference>
<proteinExistence type="inferred from homology"/>
<evidence type="ECO:0000256" key="2">
    <source>
        <dbReference type="ARBA" id="ARBA00023002"/>
    </source>
</evidence>
<keyword evidence="2" id="KW-0560">Oxidoreductase</keyword>
<evidence type="ECO:0000256" key="7">
    <source>
        <dbReference type="RuleBase" id="RU000363"/>
    </source>
</evidence>
<dbReference type="RefSeq" id="XP_033774830.1">
    <property type="nucleotide sequence ID" value="XM_033918939.1"/>
</dbReference>
<evidence type="ECO:0000256" key="6">
    <source>
        <dbReference type="PIRSR" id="PIRSR000095-2"/>
    </source>
</evidence>
<dbReference type="GO" id="GO:0004303">
    <property type="term" value="F:estradiol 17-beta-dehydrogenase [NAD(P)+] activity"/>
    <property type="evidence" value="ECO:0007669"/>
    <property type="project" value="InterPro"/>
</dbReference>
<dbReference type="FunFam" id="3.40.50.720:FF:000323">
    <property type="entry name" value="Estradiol 17-beta-dehydrogenase 1"/>
    <property type="match status" value="1"/>
</dbReference>
<dbReference type="GeneID" id="117347694"/>
<sequence length="324" mass="36184">MQAFVDDFATGTLHRSKNLQRENLAKDGYWKTVVVITGCSSGIGLGLAVRLASDASQGFKVYATMRNLGKKERLLESVRDGHMDTLEILQMDVTDEQSVVSAAQKIKEQKVDVLVCNAGVGLMGPLECHSYQNMKTIFDVNFFGTISTIQAFLPGMKHRKSGKIIISSSVGGLQGVPFNAVYCASKFAVEGLCESLAIVLQHFNVHISLIECGPVNTNFLQNLQRTDPDDRRLQEMDLETRALYQQYLQHCQTIFRDAAQDTEDILQQVFMEAIKAPSPALRYFTTQFFMPLTKLKLESTNGSDYVKAMHTFVFSSNQKRDDKA</sequence>
<dbReference type="PANTHER" id="PTHR43391:SF15">
    <property type="entry name" value="17-BETA-HYDROXYSTEROID DEHYDROGENASE TYPE 1"/>
    <property type="match status" value="1"/>
</dbReference>
<dbReference type="InterPro" id="IPR011348">
    <property type="entry name" value="17beta_DH"/>
</dbReference>
<evidence type="ECO:0000256" key="4">
    <source>
        <dbReference type="PIRNR" id="PIRNR000095"/>
    </source>
</evidence>
<reference evidence="9 10" key="1">
    <citation type="submission" date="2025-04" db="UniProtKB">
        <authorList>
            <consortium name="RefSeq"/>
        </authorList>
    </citation>
    <scope>IDENTIFICATION</scope>
</reference>
<feature type="binding site" evidence="6">
    <location>
        <position position="186"/>
    </location>
    <ligand>
        <name>NADP(+)</name>
        <dbReference type="ChEBI" id="CHEBI:58349"/>
    </ligand>
</feature>
<dbReference type="AlphaFoldDB" id="A0A6P8P1E2"/>
<dbReference type="RefSeq" id="XP_033774829.1">
    <property type="nucleotide sequence ID" value="XM_033918938.1"/>
</dbReference>
<evidence type="ECO:0000256" key="5">
    <source>
        <dbReference type="PIRSR" id="PIRSR000095-1"/>
    </source>
</evidence>